<feature type="non-terminal residue" evidence="1">
    <location>
        <position position="1"/>
    </location>
</feature>
<comment type="caution">
    <text evidence="1">The sequence shown here is derived from an EMBL/GenBank/DDBJ whole genome shotgun (WGS) entry which is preliminary data.</text>
</comment>
<sequence length="172" mass="18931">GRGYPLWKPGPNNNLPSAYQRAGMSIGDVGTFTDSGGFDFLFNICLPADHPINREGGVPEGFYPVQNLRRCDIQRHAEFHPGSYLCSQDIKTSQYNGDLSRGLAFESSASEGAILTMPSGATSTELTSVLDFEDYMALHIENWYKFIIGVRSRKVENGGVRLVIGCDKSSTW</sequence>
<dbReference type="OrthoDB" id="2662290at2759"/>
<gene>
    <name evidence="1" type="ORF">CPB84DRAFT_1668141</name>
</gene>
<accession>A0A9P5NU85</accession>
<dbReference type="EMBL" id="JADNYJ010000017">
    <property type="protein sequence ID" value="KAF8906821.1"/>
    <property type="molecule type" value="Genomic_DNA"/>
</dbReference>
<dbReference type="AlphaFoldDB" id="A0A9P5NU85"/>
<keyword evidence="2" id="KW-1185">Reference proteome</keyword>
<name>A0A9P5NU85_GYMJU</name>
<reference evidence="1" key="1">
    <citation type="submission" date="2020-11" db="EMBL/GenBank/DDBJ databases">
        <authorList>
            <consortium name="DOE Joint Genome Institute"/>
            <person name="Ahrendt S."/>
            <person name="Riley R."/>
            <person name="Andreopoulos W."/>
            <person name="LaButti K."/>
            <person name="Pangilinan J."/>
            <person name="Ruiz-duenas F.J."/>
            <person name="Barrasa J.M."/>
            <person name="Sanchez-Garcia M."/>
            <person name="Camarero S."/>
            <person name="Miyauchi S."/>
            <person name="Serrano A."/>
            <person name="Linde D."/>
            <person name="Babiker R."/>
            <person name="Drula E."/>
            <person name="Ayuso-Fernandez I."/>
            <person name="Pacheco R."/>
            <person name="Padilla G."/>
            <person name="Ferreira P."/>
            <person name="Barriuso J."/>
            <person name="Kellner H."/>
            <person name="Castanera R."/>
            <person name="Alfaro M."/>
            <person name="Ramirez L."/>
            <person name="Pisabarro A.G."/>
            <person name="Kuo A."/>
            <person name="Tritt A."/>
            <person name="Lipzen A."/>
            <person name="He G."/>
            <person name="Yan M."/>
            <person name="Ng V."/>
            <person name="Cullen D."/>
            <person name="Martin F."/>
            <person name="Rosso M.-N."/>
            <person name="Henrissat B."/>
            <person name="Hibbett D."/>
            <person name="Martinez A.T."/>
            <person name="Grigoriev I.V."/>
        </authorList>
    </citation>
    <scope>NUCLEOTIDE SEQUENCE</scope>
    <source>
        <strain evidence="1">AH 44721</strain>
    </source>
</reference>
<feature type="non-terminal residue" evidence="1">
    <location>
        <position position="172"/>
    </location>
</feature>
<evidence type="ECO:0000313" key="2">
    <source>
        <dbReference type="Proteomes" id="UP000724874"/>
    </source>
</evidence>
<proteinExistence type="predicted"/>
<protein>
    <submittedName>
        <fullName evidence="1">Uncharacterized protein</fullName>
    </submittedName>
</protein>
<organism evidence="1 2">
    <name type="scientific">Gymnopilus junonius</name>
    <name type="common">Spectacular rustgill mushroom</name>
    <name type="synonym">Gymnopilus spectabilis subsp. junonius</name>
    <dbReference type="NCBI Taxonomy" id="109634"/>
    <lineage>
        <taxon>Eukaryota</taxon>
        <taxon>Fungi</taxon>
        <taxon>Dikarya</taxon>
        <taxon>Basidiomycota</taxon>
        <taxon>Agaricomycotina</taxon>
        <taxon>Agaricomycetes</taxon>
        <taxon>Agaricomycetidae</taxon>
        <taxon>Agaricales</taxon>
        <taxon>Agaricineae</taxon>
        <taxon>Hymenogastraceae</taxon>
        <taxon>Gymnopilus</taxon>
    </lineage>
</organism>
<evidence type="ECO:0000313" key="1">
    <source>
        <dbReference type="EMBL" id="KAF8906821.1"/>
    </source>
</evidence>
<dbReference type="Proteomes" id="UP000724874">
    <property type="component" value="Unassembled WGS sequence"/>
</dbReference>